<proteinExistence type="predicted"/>
<feature type="region of interest" description="Disordered" evidence="13">
    <location>
        <begin position="606"/>
        <end position="643"/>
    </location>
</feature>
<dbReference type="CDD" id="cd04591">
    <property type="entry name" value="CBS_pair_voltage-gated_CLC_euk_bac"/>
    <property type="match status" value="1"/>
</dbReference>
<dbReference type="Gene3D" id="1.10.3080.10">
    <property type="entry name" value="Clc chloride channel"/>
    <property type="match status" value="1"/>
</dbReference>
<evidence type="ECO:0000256" key="9">
    <source>
        <dbReference type="ARBA" id="ARBA00023136"/>
    </source>
</evidence>
<dbReference type="Gene3D" id="3.10.580.10">
    <property type="entry name" value="CBS-domain"/>
    <property type="match status" value="2"/>
</dbReference>
<feature type="transmembrane region" description="Helical" evidence="14">
    <location>
        <begin position="371"/>
        <end position="395"/>
    </location>
</feature>
<dbReference type="InterPro" id="IPR001807">
    <property type="entry name" value="ClC"/>
</dbReference>
<keyword evidence="3 14" id="KW-0812">Transmembrane</keyword>
<name>A0A8C5FQN3_GADMO</name>
<evidence type="ECO:0000256" key="10">
    <source>
        <dbReference type="ARBA" id="ARBA00023173"/>
    </source>
</evidence>
<feature type="compositionally biased region" description="Polar residues" evidence="13">
    <location>
        <begin position="625"/>
        <end position="641"/>
    </location>
</feature>
<keyword evidence="9 14" id="KW-0472">Membrane</keyword>
<feature type="transmembrane region" description="Helical" evidence="14">
    <location>
        <begin position="122"/>
        <end position="141"/>
    </location>
</feature>
<keyword evidence="11" id="KW-0868">Chloride</keyword>
<dbReference type="GO" id="GO:0034707">
    <property type="term" value="C:chloride channel complex"/>
    <property type="evidence" value="ECO:0007669"/>
    <property type="project" value="UniProtKB-KW"/>
</dbReference>
<reference evidence="15" key="2">
    <citation type="submission" date="2025-09" db="UniProtKB">
        <authorList>
            <consortium name="Ensembl"/>
        </authorList>
    </citation>
    <scope>IDENTIFICATION</scope>
</reference>
<feature type="compositionally biased region" description="Basic and acidic residues" evidence="13">
    <location>
        <begin position="750"/>
        <end position="768"/>
    </location>
</feature>
<sequence length="837" mass="91459">MGDDWIFLVLLGLTMALVSWTMDYTSAKSLQAYKWVHGELAGNVALQYLAWVSYPMILVTFASLFCHLVAPQAIGSGIPELKTILRGVVLKEYLTLKAFVAKVIGLTAGLGSGMPVGKEGPFVHIASICAAVLSRCMSFFSGVYENPYGYSDILTVGCAVGVGCCFGTPLGGVLFSIEVTSTYFAVRNYWRGYFAATFSAFIFRVLSVWNKDAVTITALFKTNFRMDFPFDLQELPAFAIIGISCGFLGAFFVYLNRQVVLFMRRPTALVRFLTRHRLIYPGAVTLIIATFTFPPGFGQFMAGELMPRECINSLFDNFTWTKINPAALPAGLGRSSAWLHPNVSVFLILLLFFVMKFWMSAVSTTMPIPSGAFMPVFILGAAFGRLVGEIMATLFPNGILFDGIVYRILPGGYAVIGAAAMTGAVTHTVSTAVICFELTGQISHILPMMVAVILANMVAQGLQPSLYDSIIQVKKLPYLPELALGHISKYNIFVEDIMVRRVKFLSSHSTYRELINLLDSTSLRTIPLVDSRESMILLGSIERTELQGVSDWWLSAERRVFEKAHGSGGQGVQPGWESFAYVDEEEGEEIAHKVSETDLSIYSSPALDECNGPVASPKPRESGDTNHSTSGTESLQNQGSNPIKAWEELELDKPIDMEQIRIDPSPFQLVERTSLHKTHTLFSLLGLSHAYVTSIGKLVGVVALKELQKAIEGSTRSGVRLRPPLASFRDRSRKAKKHQPPTSGPSSPTGERELWGEGSSRREPKEDFGTTPATVTTPSPSSSGAEGGDTAPPSPRGAATCEEEEEEGEEKEHRGPVRIKAPHKHSLLSENAPELLA</sequence>
<evidence type="ECO:0000313" key="15">
    <source>
        <dbReference type="Ensembl" id="ENSGMOP00000054321.1"/>
    </source>
</evidence>
<protein>
    <submittedName>
        <fullName evidence="15">Chloride voltage-gated channel 1</fullName>
    </submittedName>
</protein>
<feature type="transmembrane region" description="Helical" evidence="14">
    <location>
        <begin position="48"/>
        <end position="70"/>
    </location>
</feature>
<dbReference type="InterPro" id="IPR046342">
    <property type="entry name" value="CBS_dom_sf"/>
</dbReference>
<keyword evidence="10" id="KW-0869">Chloride channel</keyword>
<keyword evidence="5" id="KW-0851">Voltage-gated channel</keyword>
<dbReference type="InterPro" id="IPR014743">
    <property type="entry name" value="Cl-channel_core"/>
</dbReference>
<feature type="transmembrane region" description="Helical" evidence="14">
    <location>
        <begin position="235"/>
        <end position="257"/>
    </location>
</feature>
<evidence type="ECO:0000256" key="4">
    <source>
        <dbReference type="ARBA" id="ARBA00022737"/>
    </source>
</evidence>
<dbReference type="SUPFAM" id="SSF54631">
    <property type="entry name" value="CBS-domain pair"/>
    <property type="match status" value="1"/>
</dbReference>
<evidence type="ECO:0000256" key="11">
    <source>
        <dbReference type="ARBA" id="ARBA00023214"/>
    </source>
</evidence>
<dbReference type="Ensembl" id="ENSGMOT00000059043.1">
    <property type="protein sequence ID" value="ENSGMOP00000054321.1"/>
    <property type="gene ID" value="ENSGMOG00000011061.2"/>
</dbReference>
<gene>
    <name evidence="15" type="primary">CLCN1</name>
    <name evidence="15" type="synonym">clcn1b</name>
</gene>
<dbReference type="GeneTree" id="ENSGT00940000157383"/>
<feature type="transmembrane region" description="Helical" evidence="14">
    <location>
        <begin position="6"/>
        <end position="27"/>
    </location>
</feature>
<dbReference type="SUPFAM" id="SSF81340">
    <property type="entry name" value="Clc chloride channel"/>
    <property type="match status" value="1"/>
</dbReference>
<evidence type="ECO:0000256" key="12">
    <source>
        <dbReference type="ARBA" id="ARBA00023303"/>
    </source>
</evidence>
<accession>A0A8C5FQN3</accession>
<evidence type="ECO:0000256" key="1">
    <source>
        <dbReference type="ARBA" id="ARBA00004141"/>
    </source>
</evidence>
<evidence type="ECO:0000256" key="2">
    <source>
        <dbReference type="ARBA" id="ARBA00022448"/>
    </source>
</evidence>
<keyword evidence="2" id="KW-0813">Transport</keyword>
<dbReference type="CDD" id="cd03683">
    <property type="entry name" value="ClC_1_like"/>
    <property type="match status" value="1"/>
</dbReference>
<feature type="compositionally biased region" description="Basic residues" evidence="13">
    <location>
        <begin position="816"/>
        <end position="826"/>
    </location>
</feature>
<feature type="compositionally biased region" description="Low complexity" evidence="13">
    <location>
        <begin position="740"/>
        <end position="749"/>
    </location>
</feature>
<reference evidence="15" key="1">
    <citation type="submission" date="2025-08" db="UniProtKB">
        <authorList>
            <consortium name="Ensembl"/>
        </authorList>
    </citation>
    <scope>IDENTIFICATION</scope>
</reference>
<organism evidence="15 16">
    <name type="scientific">Gadus morhua</name>
    <name type="common">Atlantic cod</name>
    <dbReference type="NCBI Taxonomy" id="8049"/>
    <lineage>
        <taxon>Eukaryota</taxon>
        <taxon>Metazoa</taxon>
        <taxon>Chordata</taxon>
        <taxon>Craniata</taxon>
        <taxon>Vertebrata</taxon>
        <taxon>Euteleostomi</taxon>
        <taxon>Actinopterygii</taxon>
        <taxon>Neopterygii</taxon>
        <taxon>Teleostei</taxon>
        <taxon>Neoteleostei</taxon>
        <taxon>Acanthomorphata</taxon>
        <taxon>Zeiogadaria</taxon>
        <taxon>Gadariae</taxon>
        <taxon>Gadiformes</taxon>
        <taxon>Gadoidei</taxon>
        <taxon>Gadidae</taxon>
        <taxon>Gadus</taxon>
    </lineage>
</organism>
<keyword evidence="7" id="KW-0406">Ion transport</keyword>
<comment type="subcellular location">
    <subcellularLocation>
        <location evidence="1">Membrane</location>
        <topology evidence="1">Multi-pass membrane protein</topology>
    </subcellularLocation>
</comment>
<evidence type="ECO:0000256" key="8">
    <source>
        <dbReference type="ARBA" id="ARBA00023122"/>
    </source>
</evidence>
<dbReference type="PRINTS" id="PR00762">
    <property type="entry name" value="CLCHANNEL"/>
</dbReference>
<keyword evidence="12" id="KW-0407">Ion channel</keyword>
<evidence type="ECO:0000256" key="6">
    <source>
        <dbReference type="ARBA" id="ARBA00022989"/>
    </source>
</evidence>
<feature type="compositionally biased region" description="Low complexity" evidence="13">
    <location>
        <begin position="770"/>
        <end position="783"/>
    </location>
</feature>
<keyword evidence="8" id="KW-0129">CBS domain</keyword>
<evidence type="ECO:0000256" key="14">
    <source>
        <dbReference type="SAM" id="Phobius"/>
    </source>
</evidence>
<dbReference type="Proteomes" id="UP000694546">
    <property type="component" value="Chromosome 11"/>
</dbReference>
<feature type="transmembrane region" description="Helical" evidence="14">
    <location>
        <begin position="153"/>
        <end position="177"/>
    </location>
</feature>
<evidence type="ECO:0000256" key="3">
    <source>
        <dbReference type="ARBA" id="ARBA00022692"/>
    </source>
</evidence>
<feature type="region of interest" description="Disordered" evidence="13">
    <location>
        <begin position="712"/>
        <end position="837"/>
    </location>
</feature>
<evidence type="ECO:0000256" key="13">
    <source>
        <dbReference type="SAM" id="MobiDB-lite"/>
    </source>
</evidence>
<dbReference type="GO" id="GO:0005886">
    <property type="term" value="C:plasma membrane"/>
    <property type="evidence" value="ECO:0007669"/>
    <property type="project" value="TreeGrafter"/>
</dbReference>
<keyword evidence="6 14" id="KW-1133">Transmembrane helix</keyword>
<evidence type="ECO:0000256" key="5">
    <source>
        <dbReference type="ARBA" id="ARBA00022882"/>
    </source>
</evidence>
<dbReference type="GO" id="GO:0005247">
    <property type="term" value="F:voltage-gated chloride channel activity"/>
    <property type="evidence" value="ECO:0007669"/>
    <property type="project" value="TreeGrafter"/>
</dbReference>
<dbReference type="PANTHER" id="PTHR45720">
    <property type="entry name" value="CHLORIDE CHANNEL PROTEIN 2"/>
    <property type="match status" value="1"/>
</dbReference>
<dbReference type="AlphaFoldDB" id="A0A8C5FQN3"/>
<feature type="transmembrane region" description="Helical" evidence="14">
    <location>
        <begin position="189"/>
        <end position="209"/>
    </location>
</feature>
<feature type="transmembrane region" description="Helical" evidence="14">
    <location>
        <begin position="278"/>
        <end position="297"/>
    </location>
</feature>
<evidence type="ECO:0000313" key="16">
    <source>
        <dbReference type="Proteomes" id="UP000694546"/>
    </source>
</evidence>
<evidence type="ECO:0000256" key="7">
    <source>
        <dbReference type="ARBA" id="ARBA00023065"/>
    </source>
</evidence>
<dbReference type="InterPro" id="IPR050970">
    <property type="entry name" value="Cl_channel_volt-gated"/>
</dbReference>
<dbReference type="PANTHER" id="PTHR45720:SF4">
    <property type="entry name" value="CHLORIDE CHANNEL PROTEIN 1"/>
    <property type="match status" value="1"/>
</dbReference>
<feature type="transmembrane region" description="Helical" evidence="14">
    <location>
        <begin position="338"/>
        <end position="359"/>
    </location>
</feature>
<keyword evidence="4" id="KW-0677">Repeat</keyword>
<dbReference type="Pfam" id="PF00654">
    <property type="entry name" value="Voltage_CLC"/>
    <property type="match status" value="1"/>
</dbReference>
<keyword evidence="16" id="KW-1185">Reference proteome</keyword>